<name>A0A328NXV7_9ACTN</name>
<proteinExistence type="predicted"/>
<keyword evidence="1" id="KW-0472">Membrane</keyword>
<evidence type="ECO:0000313" key="2">
    <source>
        <dbReference type="EMBL" id="RAO37368.1"/>
    </source>
</evidence>
<reference evidence="2 3" key="1">
    <citation type="submission" date="2018-03" db="EMBL/GenBank/DDBJ databases">
        <title>Defining the species Micromonospora saelicesensis and Micromonospora noduli under the framework of genomics.</title>
        <authorList>
            <person name="Riesco R."/>
            <person name="Trujillo M.E."/>
        </authorList>
    </citation>
    <scope>NUCLEOTIDE SEQUENCE [LARGE SCALE GENOMIC DNA]</scope>
    <source>
        <strain evidence="2 3">PSN13</strain>
    </source>
</reference>
<sequence>MTHHSRRVADSSVTTEKLLLVEYERLKDEQKTRIGFRDNLIYATLGSMAGVVGATLTPKGNLGLLLLLPPVCLVLGWTYLVNDEKVSAIGRYLRLTVAPRLSELAGATGDEAAAVFGWEVAHRSDSDRLIRKYSQLAIDLGTFCVPALTALVIYWVAGPHRGDLMTVSVMETLAIAALAVQMIRYADLARER</sequence>
<protein>
    <recommendedName>
        <fullName evidence="4">Integral membrane protein</fullName>
    </recommendedName>
</protein>
<comment type="caution">
    <text evidence="2">The sequence shown here is derived from an EMBL/GenBank/DDBJ whole genome shotgun (WGS) entry which is preliminary data.</text>
</comment>
<dbReference type="EMBL" id="PYAG01000005">
    <property type="protein sequence ID" value="RAO37368.1"/>
    <property type="molecule type" value="Genomic_DNA"/>
</dbReference>
<gene>
    <name evidence="2" type="ORF">PSN13_01350</name>
</gene>
<keyword evidence="1" id="KW-0812">Transmembrane</keyword>
<feature type="transmembrane region" description="Helical" evidence="1">
    <location>
        <begin position="136"/>
        <end position="158"/>
    </location>
</feature>
<evidence type="ECO:0008006" key="4">
    <source>
        <dbReference type="Google" id="ProtNLM"/>
    </source>
</evidence>
<feature type="transmembrane region" description="Helical" evidence="1">
    <location>
        <begin position="164"/>
        <end position="183"/>
    </location>
</feature>
<organism evidence="2 3">
    <name type="scientific">Micromonospora saelicesensis</name>
    <dbReference type="NCBI Taxonomy" id="285676"/>
    <lineage>
        <taxon>Bacteria</taxon>
        <taxon>Bacillati</taxon>
        <taxon>Actinomycetota</taxon>
        <taxon>Actinomycetes</taxon>
        <taxon>Micromonosporales</taxon>
        <taxon>Micromonosporaceae</taxon>
        <taxon>Micromonospora</taxon>
    </lineage>
</organism>
<dbReference type="AlphaFoldDB" id="A0A328NXV7"/>
<accession>A0A328NXV7</accession>
<keyword evidence="1" id="KW-1133">Transmembrane helix</keyword>
<evidence type="ECO:0000256" key="1">
    <source>
        <dbReference type="SAM" id="Phobius"/>
    </source>
</evidence>
<feature type="transmembrane region" description="Helical" evidence="1">
    <location>
        <begin position="62"/>
        <end position="81"/>
    </location>
</feature>
<evidence type="ECO:0000313" key="3">
    <source>
        <dbReference type="Proteomes" id="UP000249419"/>
    </source>
</evidence>
<dbReference type="Proteomes" id="UP000249419">
    <property type="component" value="Unassembled WGS sequence"/>
</dbReference>
<feature type="transmembrane region" description="Helical" evidence="1">
    <location>
        <begin position="40"/>
        <end position="56"/>
    </location>
</feature>